<accession>A0A225VKE8</accession>
<protein>
    <submittedName>
        <fullName evidence="2">Uncharacterized protein</fullName>
    </submittedName>
</protein>
<proteinExistence type="predicted"/>
<dbReference type="Proteomes" id="UP000198211">
    <property type="component" value="Unassembled WGS sequence"/>
</dbReference>
<gene>
    <name evidence="2" type="ORF">PHMEG_00021931</name>
</gene>
<dbReference type="EMBL" id="NBNE01004208">
    <property type="protein sequence ID" value="OWZ05893.1"/>
    <property type="molecule type" value="Genomic_DNA"/>
</dbReference>
<name>A0A225VKE8_9STRA</name>
<dbReference type="AlphaFoldDB" id="A0A225VKE8"/>
<feature type="region of interest" description="Disordered" evidence="1">
    <location>
        <begin position="1"/>
        <end position="21"/>
    </location>
</feature>
<evidence type="ECO:0000256" key="1">
    <source>
        <dbReference type="SAM" id="MobiDB-lite"/>
    </source>
</evidence>
<organism evidence="2 3">
    <name type="scientific">Phytophthora megakarya</name>
    <dbReference type="NCBI Taxonomy" id="4795"/>
    <lineage>
        <taxon>Eukaryota</taxon>
        <taxon>Sar</taxon>
        <taxon>Stramenopiles</taxon>
        <taxon>Oomycota</taxon>
        <taxon>Peronosporomycetes</taxon>
        <taxon>Peronosporales</taxon>
        <taxon>Peronosporaceae</taxon>
        <taxon>Phytophthora</taxon>
    </lineage>
</organism>
<evidence type="ECO:0000313" key="3">
    <source>
        <dbReference type="Proteomes" id="UP000198211"/>
    </source>
</evidence>
<evidence type="ECO:0000313" key="2">
    <source>
        <dbReference type="EMBL" id="OWZ05893.1"/>
    </source>
</evidence>
<sequence>MMKNARSFSKNTPGLRANNRMSSIQTSAALYSRDQKQSCICAWK</sequence>
<keyword evidence="3" id="KW-1185">Reference proteome</keyword>
<comment type="caution">
    <text evidence="2">The sequence shown here is derived from an EMBL/GenBank/DDBJ whole genome shotgun (WGS) entry which is preliminary data.</text>
</comment>
<feature type="compositionally biased region" description="Polar residues" evidence="1">
    <location>
        <begin position="1"/>
        <end position="12"/>
    </location>
</feature>
<reference evidence="3" key="1">
    <citation type="submission" date="2017-03" db="EMBL/GenBank/DDBJ databases">
        <title>Phytopthora megakarya and P. palmivora, two closely related causual agents of cacao black pod achieved similar genome size and gene model numbers by different mechanisms.</title>
        <authorList>
            <person name="Ali S."/>
            <person name="Shao J."/>
            <person name="Larry D.J."/>
            <person name="Kronmiller B."/>
            <person name="Shen D."/>
            <person name="Strem M.D."/>
            <person name="Melnick R.L."/>
            <person name="Guiltinan M.J."/>
            <person name="Tyler B.M."/>
            <person name="Meinhardt L.W."/>
            <person name="Bailey B.A."/>
        </authorList>
    </citation>
    <scope>NUCLEOTIDE SEQUENCE [LARGE SCALE GENOMIC DNA]</scope>
    <source>
        <strain evidence="3">zdho120</strain>
    </source>
</reference>